<evidence type="ECO:0000256" key="5">
    <source>
        <dbReference type="ARBA" id="ARBA00022842"/>
    </source>
</evidence>
<reference evidence="8 9" key="2">
    <citation type="journal article" date="2012" name="PLoS ONE">
        <title>An ancient pathway combining carbon dioxide fixation with the generation and utilization of a sodium ion gradient for ATP synthesis.</title>
        <authorList>
            <person name="Poehlein A."/>
            <person name="Schmidt S."/>
            <person name="Kaster A.K."/>
            <person name="Goenrich M."/>
            <person name="Vollmers J."/>
            <person name="Thurmer A."/>
            <person name="Bertsch J."/>
            <person name="Schuchmann K."/>
            <person name="Voigt B."/>
            <person name="Hecker M."/>
            <person name="Daniel R."/>
            <person name="Thauer R.K."/>
            <person name="Gottschalk G."/>
            <person name="Muller V."/>
        </authorList>
    </citation>
    <scope>NUCLEOTIDE SEQUENCE [LARGE SCALE GENOMIC DNA]</scope>
    <source>
        <strain evidence="9">ATCC 29683 / DSM 1030 / JCM 2381 / KCTC 1655 / WB1</strain>
    </source>
</reference>
<dbReference type="Proteomes" id="UP000007177">
    <property type="component" value="Chromosome"/>
</dbReference>
<keyword evidence="4 8" id="KW-0378">Hydrolase</keyword>
<dbReference type="PANTHER" id="PTHR12992:SF11">
    <property type="entry name" value="MITOCHONDRIAL COENZYME A DIPHOSPHATASE NUDT8"/>
    <property type="match status" value="1"/>
</dbReference>
<dbReference type="Pfam" id="PF00293">
    <property type="entry name" value="NUDIX"/>
    <property type="match status" value="1"/>
</dbReference>
<dbReference type="OrthoDB" id="9802805at2"/>
<keyword evidence="3" id="KW-0479">Metal-binding</keyword>
<keyword evidence="5" id="KW-0460">Magnesium</keyword>
<sequence>MDRDDFFKRRPGMIGERNYGQYAVLAILVETVKGPALLFEKRSEMLNRQPGEICFPGGRLEAGEKPVEGAIRETMEELLVKQEQIEIIGPGDIYISPYNMIIHPFIAKLQDYNYRFSHQEVSEVFTVPVRFFQENEPKKYMNQLIYEQPNDFPYESIPGGKNYPWSIGTYTINFYNYEEAVIWGMTAAIVESVVGLINTYQLLSDF</sequence>
<reference evidence="9" key="1">
    <citation type="submission" date="2011-07" db="EMBL/GenBank/DDBJ databases">
        <title>Complete genome sequence of Acetobacterium woodii.</title>
        <authorList>
            <person name="Poehlein A."/>
            <person name="Schmidt S."/>
            <person name="Kaster A.-K."/>
            <person name="Goenrich M."/>
            <person name="Vollmers J."/>
            <person name="Thuermer A."/>
            <person name="Gottschalk G."/>
            <person name="Thauer R.K."/>
            <person name="Daniel R."/>
            <person name="Mueller V."/>
        </authorList>
    </citation>
    <scope>NUCLEOTIDE SEQUENCE [LARGE SCALE GENOMIC DNA]</scope>
    <source>
        <strain evidence="9">ATCC 29683 / DSM 1030 / JCM 2381 / KCTC 1655 / WB1</strain>
    </source>
</reference>
<evidence type="ECO:0000313" key="8">
    <source>
        <dbReference type="EMBL" id="AFA49641.1"/>
    </source>
</evidence>
<gene>
    <name evidence="8" type="ordered locus">Awo_c29070</name>
</gene>
<dbReference type="RefSeq" id="WP_014357238.1">
    <property type="nucleotide sequence ID" value="NC_016894.1"/>
</dbReference>
<evidence type="ECO:0000256" key="2">
    <source>
        <dbReference type="ARBA" id="ARBA00001946"/>
    </source>
</evidence>
<evidence type="ECO:0000256" key="4">
    <source>
        <dbReference type="ARBA" id="ARBA00022801"/>
    </source>
</evidence>
<protein>
    <submittedName>
        <fullName evidence="8">NUDIX hydrolase</fullName>
    </submittedName>
</protein>
<organism evidence="8 9">
    <name type="scientific">Acetobacterium woodii (strain ATCC 29683 / DSM 1030 / JCM 2381 / KCTC 1655 / WB1)</name>
    <dbReference type="NCBI Taxonomy" id="931626"/>
    <lineage>
        <taxon>Bacteria</taxon>
        <taxon>Bacillati</taxon>
        <taxon>Bacillota</taxon>
        <taxon>Clostridia</taxon>
        <taxon>Eubacteriales</taxon>
        <taxon>Eubacteriaceae</taxon>
        <taxon>Acetobacterium</taxon>
    </lineage>
</organism>
<evidence type="ECO:0000256" key="3">
    <source>
        <dbReference type="ARBA" id="ARBA00022723"/>
    </source>
</evidence>
<evidence type="ECO:0000256" key="1">
    <source>
        <dbReference type="ARBA" id="ARBA00001936"/>
    </source>
</evidence>
<dbReference type="PANTHER" id="PTHR12992">
    <property type="entry name" value="NUDIX HYDROLASE"/>
    <property type="match status" value="1"/>
</dbReference>
<evidence type="ECO:0000313" key="9">
    <source>
        <dbReference type="Proteomes" id="UP000007177"/>
    </source>
</evidence>
<dbReference type="STRING" id="931626.Awo_c29070"/>
<dbReference type="InterPro" id="IPR015797">
    <property type="entry name" value="NUDIX_hydrolase-like_dom_sf"/>
</dbReference>
<dbReference type="GO" id="GO:0010945">
    <property type="term" value="F:coenzyme A diphosphatase activity"/>
    <property type="evidence" value="ECO:0007669"/>
    <property type="project" value="InterPro"/>
</dbReference>
<dbReference type="EMBL" id="CP002987">
    <property type="protein sequence ID" value="AFA49641.1"/>
    <property type="molecule type" value="Genomic_DNA"/>
</dbReference>
<proteinExistence type="predicted"/>
<comment type="cofactor">
    <cofactor evidence="2">
        <name>Mg(2+)</name>
        <dbReference type="ChEBI" id="CHEBI:18420"/>
    </cofactor>
</comment>
<feature type="domain" description="Nudix hydrolase" evidence="7">
    <location>
        <begin position="19"/>
        <end position="151"/>
    </location>
</feature>
<dbReference type="KEGG" id="awo:Awo_c29070"/>
<dbReference type="Gene3D" id="3.90.79.10">
    <property type="entry name" value="Nucleoside Triphosphate Pyrophosphohydrolase"/>
    <property type="match status" value="1"/>
</dbReference>
<keyword evidence="6" id="KW-0464">Manganese</keyword>
<dbReference type="PROSITE" id="PS51462">
    <property type="entry name" value="NUDIX"/>
    <property type="match status" value="1"/>
</dbReference>
<dbReference type="InterPro" id="IPR000086">
    <property type="entry name" value="NUDIX_hydrolase_dom"/>
</dbReference>
<dbReference type="SUPFAM" id="SSF55811">
    <property type="entry name" value="Nudix"/>
    <property type="match status" value="1"/>
</dbReference>
<dbReference type="eggNOG" id="COG0494">
    <property type="taxonomic scope" value="Bacteria"/>
</dbReference>
<dbReference type="HOGENOM" id="CLU_040940_5_2_9"/>
<keyword evidence="9" id="KW-1185">Reference proteome</keyword>
<evidence type="ECO:0000256" key="6">
    <source>
        <dbReference type="ARBA" id="ARBA00023211"/>
    </source>
</evidence>
<dbReference type="CDD" id="cd03426">
    <property type="entry name" value="NUDIX_CoAse_Nudt7"/>
    <property type="match status" value="1"/>
</dbReference>
<name>H6LHD1_ACEWD</name>
<evidence type="ECO:0000259" key="7">
    <source>
        <dbReference type="PROSITE" id="PS51462"/>
    </source>
</evidence>
<accession>H6LHD1</accession>
<dbReference type="InterPro" id="IPR045121">
    <property type="entry name" value="CoAse"/>
</dbReference>
<comment type="cofactor">
    <cofactor evidence="1">
        <name>Mn(2+)</name>
        <dbReference type="ChEBI" id="CHEBI:29035"/>
    </cofactor>
</comment>
<dbReference type="GO" id="GO:0046872">
    <property type="term" value="F:metal ion binding"/>
    <property type="evidence" value="ECO:0007669"/>
    <property type="project" value="UniProtKB-KW"/>
</dbReference>
<dbReference type="AlphaFoldDB" id="H6LHD1"/>